<dbReference type="Proteomes" id="UP001432027">
    <property type="component" value="Unassembled WGS sequence"/>
</dbReference>
<feature type="compositionally biased region" description="Basic and acidic residues" evidence="1">
    <location>
        <begin position="216"/>
        <end position="226"/>
    </location>
</feature>
<dbReference type="Gene3D" id="2.30.40.10">
    <property type="entry name" value="Urease, subunit C, domain 1"/>
    <property type="match status" value="1"/>
</dbReference>
<protein>
    <submittedName>
        <fullName evidence="2">Uncharacterized protein</fullName>
    </submittedName>
</protein>
<organism evidence="2 3">
    <name type="scientific">Pristionchus entomophagus</name>
    <dbReference type="NCBI Taxonomy" id="358040"/>
    <lineage>
        <taxon>Eukaryota</taxon>
        <taxon>Metazoa</taxon>
        <taxon>Ecdysozoa</taxon>
        <taxon>Nematoda</taxon>
        <taxon>Chromadorea</taxon>
        <taxon>Rhabditida</taxon>
        <taxon>Rhabditina</taxon>
        <taxon>Diplogasteromorpha</taxon>
        <taxon>Diplogasteroidea</taxon>
        <taxon>Neodiplogasteridae</taxon>
        <taxon>Pristionchus</taxon>
    </lineage>
</organism>
<dbReference type="AlphaFoldDB" id="A0AAV5TP83"/>
<sequence length="316" mass="34951">MFPFLAPFSYDLKSYRIVGSSRHVELQHWISIPVAEELRSSSSNSLKNSESITPSPPPSRASCSTPRSRPDSRRSTPLPVPDVPIAKRNRGFETSSAMKELFGGGPDFSEWERKKKEHANQPVEEVTGGSRRFGRKNLFEKERIQTFSDLPLNQSDSIFSNIPDHDRVYEKCQKKVRKQTSLEAGECQPGPENFDGAEDTVDSSDREVIVVEEEFAEKVSLERKSSGENSGEEESTLHQPGPEIDEESEEREDESPDKQSARGEREETGGTGNAEEEASASGSGEEEMSVLIKGAQVVNDDSIFLADVLVQGGVIT</sequence>
<comment type="caution">
    <text evidence="2">The sequence shown here is derived from an EMBL/GenBank/DDBJ whole genome shotgun (WGS) entry which is preliminary data.</text>
</comment>
<feature type="compositionally biased region" description="Basic and acidic residues" evidence="1">
    <location>
        <begin position="256"/>
        <end position="268"/>
    </location>
</feature>
<proteinExistence type="predicted"/>
<evidence type="ECO:0000313" key="2">
    <source>
        <dbReference type="EMBL" id="GMS95987.1"/>
    </source>
</evidence>
<feature type="compositionally biased region" description="Acidic residues" evidence="1">
    <location>
        <begin position="274"/>
        <end position="288"/>
    </location>
</feature>
<feature type="region of interest" description="Disordered" evidence="1">
    <location>
        <begin position="40"/>
        <end position="98"/>
    </location>
</feature>
<accession>A0AAV5TP83</accession>
<dbReference type="GO" id="GO:0016810">
    <property type="term" value="F:hydrolase activity, acting on carbon-nitrogen (but not peptide) bonds"/>
    <property type="evidence" value="ECO:0007669"/>
    <property type="project" value="InterPro"/>
</dbReference>
<evidence type="ECO:0000256" key="1">
    <source>
        <dbReference type="SAM" id="MobiDB-lite"/>
    </source>
</evidence>
<reference evidence="2" key="1">
    <citation type="submission" date="2023-10" db="EMBL/GenBank/DDBJ databases">
        <title>Genome assembly of Pristionchus species.</title>
        <authorList>
            <person name="Yoshida K."/>
            <person name="Sommer R.J."/>
        </authorList>
    </citation>
    <scope>NUCLEOTIDE SEQUENCE</scope>
    <source>
        <strain evidence="2">RS0144</strain>
    </source>
</reference>
<dbReference type="SUPFAM" id="SSF51338">
    <property type="entry name" value="Composite domain of metallo-dependent hydrolases"/>
    <property type="match status" value="1"/>
</dbReference>
<feature type="region of interest" description="Disordered" evidence="1">
    <location>
        <begin position="178"/>
        <end position="288"/>
    </location>
</feature>
<feature type="non-terminal residue" evidence="2">
    <location>
        <position position="316"/>
    </location>
</feature>
<evidence type="ECO:0000313" key="3">
    <source>
        <dbReference type="Proteomes" id="UP001432027"/>
    </source>
</evidence>
<feature type="compositionally biased region" description="Acidic residues" evidence="1">
    <location>
        <begin position="243"/>
        <end position="255"/>
    </location>
</feature>
<feature type="compositionally biased region" description="Low complexity" evidence="1">
    <location>
        <begin position="40"/>
        <end position="51"/>
    </location>
</feature>
<keyword evidence="3" id="KW-1185">Reference proteome</keyword>
<dbReference type="InterPro" id="IPR011059">
    <property type="entry name" value="Metal-dep_hydrolase_composite"/>
</dbReference>
<gene>
    <name evidence="2" type="ORF">PENTCL1PPCAC_18162</name>
</gene>
<dbReference type="EMBL" id="BTSX01000004">
    <property type="protein sequence ID" value="GMS95987.1"/>
    <property type="molecule type" value="Genomic_DNA"/>
</dbReference>
<name>A0AAV5TP83_9BILA</name>